<evidence type="ECO:0000313" key="4">
    <source>
        <dbReference type="Proteomes" id="UP000274786"/>
    </source>
</evidence>
<evidence type="ECO:0000256" key="1">
    <source>
        <dbReference type="SAM" id="MobiDB-lite"/>
    </source>
</evidence>
<dbReference type="PROSITE" id="PS51257">
    <property type="entry name" value="PROKAR_LIPOPROTEIN"/>
    <property type="match status" value="1"/>
</dbReference>
<dbReference type="OrthoDB" id="6051685at2"/>
<dbReference type="Proteomes" id="UP000274786">
    <property type="component" value="Unassembled WGS sequence"/>
</dbReference>
<evidence type="ECO:0000256" key="2">
    <source>
        <dbReference type="SAM" id="SignalP"/>
    </source>
</evidence>
<feature type="signal peptide" evidence="2">
    <location>
        <begin position="1"/>
        <end position="20"/>
    </location>
</feature>
<gene>
    <name evidence="3" type="ORF">BCL79_3862</name>
</gene>
<protein>
    <recommendedName>
        <fullName evidence="5">Metalloprotease</fullName>
    </recommendedName>
</protein>
<comment type="caution">
    <text evidence="3">The sequence shown here is derived from an EMBL/GenBank/DDBJ whole genome shotgun (WGS) entry which is preliminary data.</text>
</comment>
<evidence type="ECO:0008006" key="5">
    <source>
        <dbReference type="Google" id="ProtNLM"/>
    </source>
</evidence>
<keyword evidence="2" id="KW-0732">Signal</keyword>
<feature type="chain" id="PRO_5019799506" description="Metalloprotease" evidence="2">
    <location>
        <begin position="21"/>
        <end position="260"/>
    </location>
</feature>
<feature type="region of interest" description="Disordered" evidence="1">
    <location>
        <begin position="238"/>
        <end position="260"/>
    </location>
</feature>
<name>A0A498BUU3_9GAMM</name>
<dbReference type="RefSeq" id="WP_147433927.1">
    <property type="nucleotide sequence ID" value="NZ_RCDC01000009.1"/>
</dbReference>
<organism evidence="3 4">
    <name type="scientific">Stenotrophomonas rhizophila</name>
    <dbReference type="NCBI Taxonomy" id="216778"/>
    <lineage>
        <taxon>Bacteria</taxon>
        <taxon>Pseudomonadati</taxon>
        <taxon>Pseudomonadota</taxon>
        <taxon>Gammaproteobacteria</taxon>
        <taxon>Lysobacterales</taxon>
        <taxon>Lysobacteraceae</taxon>
        <taxon>Stenotrophomonas</taxon>
    </lineage>
</organism>
<dbReference type="EMBL" id="RCDC01000009">
    <property type="protein sequence ID" value="RLK47242.1"/>
    <property type="molecule type" value="Genomic_DNA"/>
</dbReference>
<sequence length="260" mass="27618">MHRILAALLLSGSLGGCVTAPIAPPEAIASNGMNALSLVRGAGFVHVVTDLYLPGTAAPGLPETYACPDAATRIRIAAYPPATLPATDACALIDAAARHAQQWYPDRRAAYTALLVPHGTRLDLRTRSLRFRVPHLTLAMRVYEARARTEANLVDLVAHETFHALGFAAGDRGAVDERTAYYAGLCTQLAVLGTIPEAALPGAPLASDNADVVESADAAYRVRREIYGWLQDGEIRAGTPGGERMQARCRDLPRAPSTAE</sequence>
<reference evidence="3 4" key="1">
    <citation type="submission" date="2018-10" db="EMBL/GenBank/DDBJ databases">
        <title>Comparative analysis of microorganisms from saline springs in Andes Mountain Range, Colombia.</title>
        <authorList>
            <person name="Rubin E."/>
        </authorList>
    </citation>
    <scope>NUCLEOTIDE SEQUENCE [LARGE SCALE GENOMIC DNA]</scope>
    <source>
        <strain evidence="3 4">USBA GBX 843</strain>
    </source>
</reference>
<dbReference type="AlphaFoldDB" id="A0A498BUU3"/>
<accession>A0A498BUU3</accession>
<proteinExistence type="predicted"/>
<evidence type="ECO:0000313" key="3">
    <source>
        <dbReference type="EMBL" id="RLK47242.1"/>
    </source>
</evidence>